<dbReference type="Proteomes" id="UP000316981">
    <property type="component" value="Unassembled WGS sequence"/>
</dbReference>
<evidence type="ECO:0000313" key="2">
    <source>
        <dbReference type="EMBL" id="TVT80000.1"/>
    </source>
</evidence>
<keyword evidence="1" id="KW-0472">Membrane</keyword>
<keyword evidence="1" id="KW-1133">Transmembrane helix</keyword>
<name>A0A558F312_9GAMM</name>
<accession>A0A558F312</accession>
<dbReference type="EMBL" id="VMTP01000069">
    <property type="protein sequence ID" value="TVT80000.1"/>
    <property type="molecule type" value="Genomic_DNA"/>
</dbReference>
<protein>
    <recommendedName>
        <fullName evidence="4">Phage abortive infection protein</fullName>
    </recommendedName>
</protein>
<feature type="transmembrane region" description="Helical" evidence="1">
    <location>
        <begin position="44"/>
        <end position="62"/>
    </location>
</feature>
<evidence type="ECO:0000256" key="1">
    <source>
        <dbReference type="SAM" id="Phobius"/>
    </source>
</evidence>
<organism evidence="2 3">
    <name type="scientific">Acinetobacter colistiniresistens</name>
    <dbReference type="NCBI Taxonomy" id="280145"/>
    <lineage>
        <taxon>Bacteria</taxon>
        <taxon>Pseudomonadati</taxon>
        <taxon>Pseudomonadota</taxon>
        <taxon>Gammaproteobacteria</taxon>
        <taxon>Moraxellales</taxon>
        <taxon>Moraxellaceae</taxon>
        <taxon>Acinetobacter</taxon>
    </lineage>
</organism>
<feature type="transmembrane region" description="Helical" evidence="1">
    <location>
        <begin position="5"/>
        <end position="24"/>
    </location>
</feature>
<keyword evidence="1" id="KW-0812">Transmembrane</keyword>
<gene>
    <name evidence="2" type="ORF">FPV60_13635</name>
</gene>
<evidence type="ECO:0008006" key="4">
    <source>
        <dbReference type="Google" id="ProtNLM"/>
    </source>
</evidence>
<dbReference type="AlphaFoldDB" id="A0A558F312"/>
<dbReference type="RefSeq" id="WP_144583646.1">
    <property type="nucleotide sequence ID" value="NZ_JAYKMA010000184.1"/>
</dbReference>
<reference evidence="2 3" key="1">
    <citation type="submission" date="2019-07" db="EMBL/GenBank/DDBJ databases">
        <title>Draft Genome Sequence of the first blaOXA-58-Harboring Acinetobacter colistiniresistens clinical isolate from Brazil.</title>
        <authorList>
            <person name="Favaro L.S."/>
            <person name="Paula-Petroli S.B."/>
            <person name="Moura C.F."/>
            <person name="Tognim M.C.B."/>
            <person name="Venancio E.J."/>
            <person name="Yamada-Ogatta S.F."/>
            <person name="Carrara-Marroni F.E."/>
        </authorList>
    </citation>
    <scope>NUCLEOTIDE SEQUENCE [LARGE SCALE GENOMIC DNA]</scope>
    <source>
        <strain evidence="2 3">DL</strain>
    </source>
</reference>
<comment type="caution">
    <text evidence="2">The sequence shown here is derived from an EMBL/GenBank/DDBJ whole genome shotgun (WGS) entry which is preliminary data.</text>
</comment>
<sequence>MNKYIWGAILAIFSVALTYFIYFYFLLNYSLSISAGDWSGFGDYFGGILNPVLSFIAVVLLIKSLDTQKRANDCLVSQLASAEKAEKLRKFENLFFNLVSSQREIYKGLKLNVKILHKEQELVAEKALFIMDSRIEYLREEESIDAVIEYVEEVDKEDRIYSLMRAFYLIVRLITDNLSDNNGFDVAERKLYFRMMINLTDFTHLRLVLIGLMYLDCYPSNYLKEHSEFIAVLSELGFDIEENL</sequence>
<evidence type="ECO:0000313" key="3">
    <source>
        <dbReference type="Proteomes" id="UP000316981"/>
    </source>
</evidence>
<proteinExistence type="predicted"/>